<protein>
    <submittedName>
        <fullName evidence="1">Uncharacterized protein</fullName>
    </submittedName>
</protein>
<reference evidence="1 2" key="1">
    <citation type="submission" date="2016-09" db="EMBL/GenBank/DDBJ databases">
        <title>Complete genome of Desulfosporosinus sp. OL.</title>
        <authorList>
            <person name="Mardanov A."/>
            <person name="Beletsky A."/>
            <person name="Panova A."/>
            <person name="Karnachuk O."/>
            <person name="Ravin N."/>
        </authorList>
    </citation>
    <scope>NUCLEOTIDE SEQUENCE [LARGE SCALE GENOMIC DNA]</scope>
    <source>
        <strain evidence="1 2">OL</strain>
    </source>
</reference>
<dbReference type="EMBL" id="MLBF01000062">
    <property type="protein sequence ID" value="OLN27152.1"/>
    <property type="molecule type" value="Genomic_DNA"/>
</dbReference>
<comment type="caution">
    <text evidence="1">The sequence shown here is derived from an EMBL/GenBank/DDBJ whole genome shotgun (WGS) entry which is preliminary data.</text>
</comment>
<accession>A0A1Q8QIM1</accession>
<keyword evidence="2" id="KW-1185">Reference proteome</keyword>
<gene>
    <name evidence="1" type="ORF">DSOL_4664</name>
</gene>
<dbReference type="Proteomes" id="UP000186102">
    <property type="component" value="Unassembled WGS sequence"/>
</dbReference>
<evidence type="ECO:0000313" key="2">
    <source>
        <dbReference type="Proteomes" id="UP000186102"/>
    </source>
</evidence>
<name>A0A1Q8QIM1_9FIRM</name>
<organism evidence="1 2">
    <name type="scientific">Desulfosporosinus metallidurans</name>
    <dbReference type="NCBI Taxonomy" id="1888891"/>
    <lineage>
        <taxon>Bacteria</taxon>
        <taxon>Bacillati</taxon>
        <taxon>Bacillota</taxon>
        <taxon>Clostridia</taxon>
        <taxon>Eubacteriales</taxon>
        <taxon>Desulfitobacteriaceae</taxon>
        <taxon>Desulfosporosinus</taxon>
    </lineage>
</organism>
<evidence type="ECO:0000313" key="1">
    <source>
        <dbReference type="EMBL" id="OLN27152.1"/>
    </source>
</evidence>
<dbReference type="AlphaFoldDB" id="A0A1Q8QIM1"/>
<sequence length="203" mass="23143">MFCPLVPPLWLTAIQNWITQPLRFTSITKLHHYYGLFRPCITHRYFHPCGSSTWIFLLASYCRFPRSTQKPMLCSCHLHAGHRLDSKQVSSRLIPGQRLPPGFDDVPTLSTRYQRFICIRLHSTYLTKSSLAFSLTLTTIAFDYSSLRWFGISTCIAIPRGPPSSSVQHSCYSGDSSCRLNAPSWRTVIGVSHKVCRFEIGLI</sequence>
<proteinExistence type="predicted"/>